<dbReference type="InterPro" id="IPR005467">
    <property type="entry name" value="His_kinase_dom"/>
</dbReference>
<proteinExistence type="predicted"/>
<evidence type="ECO:0000313" key="8">
    <source>
        <dbReference type="Proteomes" id="UP001198439"/>
    </source>
</evidence>
<keyword evidence="3" id="KW-0808">Transferase</keyword>
<comment type="catalytic activity">
    <reaction evidence="1">
        <text>ATP + protein L-histidine = ADP + protein N-phospho-L-histidine.</text>
        <dbReference type="EC" id="2.7.13.3"/>
    </reaction>
</comment>
<dbReference type="EC" id="2.7.13.3" evidence="2"/>
<dbReference type="SUPFAM" id="SSF55874">
    <property type="entry name" value="ATPase domain of HSP90 chaperone/DNA topoisomerase II/histidine kinase"/>
    <property type="match status" value="1"/>
</dbReference>
<dbReference type="Gene3D" id="3.30.565.10">
    <property type="entry name" value="Histidine kinase-like ATPase, C-terminal domain"/>
    <property type="match status" value="1"/>
</dbReference>
<name>A0AAW4VX48_9FIRM</name>
<comment type="caution">
    <text evidence="7">The sequence shown here is derived from an EMBL/GenBank/DDBJ whole genome shotgun (WGS) entry which is preliminary data.</text>
</comment>
<sequence length="80" mass="9061">MIDDYYIGDAMKLQQVLINIIGNAVKFTEEGGKITFSTLRLKKTKNDVTLRFIINDTGVGMDEEFLPHIFETFSQESTGI</sequence>
<dbReference type="GO" id="GO:0004673">
    <property type="term" value="F:protein histidine kinase activity"/>
    <property type="evidence" value="ECO:0007669"/>
    <property type="project" value="UniProtKB-EC"/>
</dbReference>
<dbReference type="GO" id="GO:0000160">
    <property type="term" value="P:phosphorelay signal transduction system"/>
    <property type="evidence" value="ECO:0007669"/>
    <property type="project" value="UniProtKB-KW"/>
</dbReference>
<reference evidence="7" key="1">
    <citation type="submission" date="2021-10" db="EMBL/GenBank/DDBJ databases">
        <title>Collection of gut derived symbiotic bacterial strains cultured from healthy donors.</title>
        <authorList>
            <person name="Lin H."/>
            <person name="Littmann E."/>
            <person name="Kohout C."/>
            <person name="Pamer E.G."/>
        </authorList>
    </citation>
    <scope>NUCLEOTIDE SEQUENCE</scope>
    <source>
        <strain evidence="7">DFI.4.48</strain>
    </source>
</reference>
<evidence type="ECO:0000256" key="2">
    <source>
        <dbReference type="ARBA" id="ARBA00012438"/>
    </source>
</evidence>
<dbReference type="Proteomes" id="UP001198439">
    <property type="component" value="Unassembled WGS sequence"/>
</dbReference>
<organism evidence="7 8">
    <name type="scientific">Faecalibacillus faecis</name>
    <dbReference type="NCBI Taxonomy" id="1982628"/>
    <lineage>
        <taxon>Bacteria</taxon>
        <taxon>Bacillati</taxon>
        <taxon>Bacillota</taxon>
        <taxon>Erysipelotrichia</taxon>
        <taxon>Erysipelotrichales</taxon>
        <taxon>Coprobacillaceae</taxon>
        <taxon>Faecalibacillus</taxon>
    </lineage>
</organism>
<dbReference type="EMBL" id="JAJDKZ010000234">
    <property type="protein sequence ID" value="MCB8611635.1"/>
    <property type="molecule type" value="Genomic_DNA"/>
</dbReference>
<gene>
    <name evidence="7" type="ORF">LJD69_13660</name>
</gene>
<dbReference type="InterPro" id="IPR003594">
    <property type="entry name" value="HATPase_dom"/>
</dbReference>
<dbReference type="AlphaFoldDB" id="A0AAW4VX48"/>
<keyword evidence="4 7" id="KW-0418">Kinase</keyword>
<dbReference type="Pfam" id="PF02518">
    <property type="entry name" value="HATPase_c"/>
    <property type="match status" value="1"/>
</dbReference>
<keyword evidence="5" id="KW-0902">Two-component regulatory system</keyword>
<feature type="non-terminal residue" evidence="7">
    <location>
        <position position="1"/>
    </location>
</feature>
<dbReference type="PANTHER" id="PTHR43047:SF64">
    <property type="entry name" value="HISTIDINE KINASE CONTAINING CHEY-HOMOLOGOUS RECEIVER DOMAIN AND PAS DOMAIN-RELATED"/>
    <property type="match status" value="1"/>
</dbReference>
<evidence type="ECO:0000259" key="6">
    <source>
        <dbReference type="PROSITE" id="PS50109"/>
    </source>
</evidence>
<evidence type="ECO:0000313" key="7">
    <source>
        <dbReference type="EMBL" id="MCB8611635.1"/>
    </source>
</evidence>
<dbReference type="PROSITE" id="PS50109">
    <property type="entry name" value="HIS_KIN"/>
    <property type="match status" value="1"/>
</dbReference>
<evidence type="ECO:0000256" key="1">
    <source>
        <dbReference type="ARBA" id="ARBA00000085"/>
    </source>
</evidence>
<evidence type="ECO:0000256" key="5">
    <source>
        <dbReference type="ARBA" id="ARBA00023012"/>
    </source>
</evidence>
<feature type="domain" description="Histidine kinase" evidence="6">
    <location>
        <begin position="1"/>
        <end position="80"/>
    </location>
</feature>
<evidence type="ECO:0000256" key="3">
    <source>
        <dbReference type="ARBA" id="ARBA00022679"/>
    </source>
</evidence>
<accession>A0AAW4VX48</accession>
<evidence type="ECO:0000256" key="4">
    <source>
        <dbReference type="ARBA" id="ARBA00022777"/>
    </source>
</evidence>
<protein>
    <recommendedName>
        <fullName evidence="2">histidine kinase</fullName>
        <ecNumber evidence="2">2.7.13.3</ecNumber>
    </recommendedName>
</protein>
<dbReference type="InterPro" id="IPR036890">
    <property type="entry name" value="HATPase_C_sf"/>
</dbReference>
<dbReference type="PANTHER" id="PTHR43047">
    <property type="entry name" value="TWO-COMPONENT HISTIDINE PROTEIN KINASE"/>
    <property type="match status" value="1"/>
</dbReference>
<feature type="non-terminal residue" evidence="7">
    <location>
        <position position="80"/>
    </location>
</feature>
<dbReference type="RefSeq" id="WP_264475636.1">
    <property type="nucleotide sequence ID" value="NZ_JAJDKZ010000234.1"/>
</dbReference>